<reference evidence="7 8" key="1">
    <citation type="submission" date="2014-10" db="EMBL/GenBank/DDBJ databases">
        <title>Genome sequence of Ponticoccus sp. strain UMTAT08 isolated from clonal culture of toxic dinoflagellate Alexandrium tamiyavanichii.</title>
        <authorList>
            <person name="Gan H.Y."/>
            <person name="Muhd D.-D."/>
            <person name="Mohd Noor M.E."/>
            <person name="Yeong Y.S."/>
            <person name="Usup G."/>
        </authorList>
    </citation>
    <scope>NUCLEOTIDE SEQUENCE [LARGE SCALE GENOMIC DNA]</scope>
    <source>
        <strain evidence="7 8">UMTAT08</strain>
    </source>
</reference>
<dbReference type="PANTHER" id="PTHR13789:SF318">
    <property type="entry name" value="GERANYLGERANYL DIPHOSPHATE REDUCTASE"/>
    <property type="match status" value="1"/>
</dbReference>
<evidence type="ECO:0000256" key="2">
    <source>
        <dbReference type="ARBA" id="ARBA00022630"/>
    </source>
</evidence>
<dbReference type="Proteomes" id="UP000030960">
    <property type="component" value="Unassembled WGS sequence"/>
</dbReference>
<dbReference type="OrthoDB" id="4230779at2"/>
<comment type="cofactor">
    <cofactor evidence="1">
        <name>FAD</name>
        <dbReference type="ChEBI" id="CHEBI:57692"/>
    </cofactor>
</comment>
<keyword evidence="3" id="KW-0274">FAD</keyword>
<gene>
    <name evidence="7" type="ORF">OA50_05717</name>
</gene>
<evidence type="ECO:0000313" key="8">
    <source>
        <dbReference type="Proteomes" id="UP000030960"/>
    </source>
</evidence>
<dbReference type="EMBL" id="JSUQ01000044">
    <property type="protein sequence ID" value="KHQ49754.1"/>
    <property type="molecule type" value="Genomic_DNA"/>
</dbReference>
<dbReference type="SUPFAM" id="SSF51905">
    <property type="entry name" value="FAD/NAD(P)-binding domain"/>
    <property type="match status" value="1"/>
</dbReference>
<evidence type="ECO:0000313" key="7">
    <source>
        <dbReference type="EMBL" id="KHQ49754.1"/>
    </source>
</evidence>
<dbReference type="Gene3D" id="3.50.50.60">
    <property type="entry name" value="FAD/NAD(P)-binding domain"/>
    <property type="match status" value="1"/>
</dbReference>
<dbReference type="Pfam" id="PF01494">
    <property type="entry name" value="FAD_binding_3"/>
    <property type="match status" value="1"/>
</dbReference>
<proteinExistence type="predicted"/>
<dbReference type="PRINTS" id="PR00420">
    <property type="entry name" value="RNGMNOXGNASE"/>
</dbReference>
<dbReference type="AlphaFoldDB" id="A0A0B3SGM7"/>
<evidence type="ECO:0000256" key="4">
    <source>
        <dbReference type="ARBA" id="ARBA00023002"/>
    </source>
</evidence>
<dbReference type="SUPFAM" id="SSF54373">
    <property type="entry name" value="FAD-linked reductases, C-terminal domain"/>
    <property type="match status" value="1"/>
</dbReference>
<keyword evidence="2" id="KW-0285">Flavoprotein</keyword>
<sequence length="382" mass="40688">MNALKIAIAGGGVGGMAAAIALQSHGHQVAIYEQTSAFGRIGADVNLTPNAVHALDGLGVGIGDRLRETAARPEYRISRMWDDGRETSRLPMSAAAEEKYGAPQLTIHRADLLSALQDALAPGTIRFGAAVAGLEQGDAGATLLLKDGSRHAADVLIGGDGIHSALRTAMFGPDAPRFTGLVSWRAVVPRAAVAELPNLDSFTKWWGPDSDRQIVTFPLTGGEEIFVFATTPQTDWSEEGWTLPGDIAELRAAYADFHPEARTLLEACTEVTRSALHVREPMPRWSQGRAALLGDAAHPMVPFMAQGACMAIEDAVVLARALCDGPETVPEALKAYEDARRDRTAAIQRGSLANEWLKEGGNADWVYGYHAWTAPLGEPAPV</sequence>
<dbReference type="GO" id="GO:0071949">
    <property type="term" value="F:FAD binding"/>
    <property type="evidence" value="ECO:0007669"/>
    <property type="project" value="InterPro"/>
</dbReference>
<accession>A0A0B3SGM7</accession>
<dbReference type="InterPro" id="IPR036188">
    <property type="entry name" value="FAD/NAD-bd_sf"/>
</dbReference>
<dbReference type="GO" id="GO:0004497">
    <property type="term" value="F:monooxygenase activity"/>
    <property type="evidence" value="ECO:0007669"/>
    <property type="project" value="UniProtKB-KW"/>
</dbReference>
<dbReference type="PANTHER" id="PTHR13789">
    <property type="entry name" value="MONOOXYGENASE"/>
    <property type="match status" value="1"/>
</dbReference>
<dbReference type="STRING" id="561184.SAMN05216376_113100"/>
<evidence type="ECO:0000259" key="6">
    <source>
        <dbReference type="Pfam" id="PF01494"/>
    </source>
</evidence>
<keyword evidence="8" id="KW-1185">Reference proteome</keyword>
<evidence type="ECO:0000256" key="1">
    <source>
        <dbReference type="ARBA" id="ARBA00001974"/>
    </source>
</evidence>
<keyword evidence="4" id="KW-0560">Oxidoreductase</keyword>
<dbReference type="InterPro" id="IPR050493">
    <property type="entry name" value="FAD-dep_Monooxygenase_BioMet"/>
</dbReference>
<dbReference type="PATRIC" id="fig|1515334.3.peg.5708"/>
<feature type="domain" description="FAD-binding" evidence="6">
    <location>
        <begin position="5"/>
        <end position="348"/>
    </location>
</feature>
<name>A0A0B3SGM7_9RHOB</name>
<evidence type="ECO:0000256" key="3">
    <source>
        <dbReference type="ARBA" id="ARBA00022827"/>
    </source>
</evidence>
<organism evidence="7 8">
    <name type="scientific">Mameliella alba</name>
    <dbReference type="NCBI Taxonomy" id="561184"/>
    <lineage>
        <taxon>Bacteria</taxon>
        <taxon>Pseudomonadati</taxon>
        <taxon>Pseudomonadota</taxon>
        <taxon>Alphaproteobacteria</taxon>
        <taxon>Rhodobacterales</taxon>
        <taxon>Roseobacteraceae</taxon>
        <taxon>Mameliella</taxon>
    </lineage>
</organism>
<keyword evidence="5" id="KW-0503">Monooxygenase</keyword>
<dbReference type="InterPro" id="IPR002938">
    <property type="entry name" value="FAD-bd"/>
</dbReference>
<evidence type="ECO:0000256" key="5">
    <source>
        <dbReference type="ARBA" id="ARBA00023033"/>
    </source>
</evidence>
<comment type="caution">
    <text evidence="7">The sequence shown here is derived from an EMBL/GenBank/DDBJ whole genome shotgun (WGS) entry which is preliminary data.</text>
</comment>
<protein>
    <submittedName>
        <fullName evidence="7">Salicylate hydroxylase</fullName>
    </submittedName>
</protein>
<dbReference type="RefSeq" id="WP_043147209.1">
    <property type="nucleotide sequence ID" value="NZ_JSUQ01000044.1"/>
</dbReference>